<feature type="transmembrane region" description="Helical" evidence="1">
    <location>
        <begin position="57"/>
        <end position="78"/>
    </location>
</feature>
<keyword evidence="1" id="KW-1133">Transmembrane helix</keyword>
<keyword evidence="3" id="KW-1185">Reference proteome</keyword>
<comment type="caution">
    <text evidence="2">The sequence shown here is derived from an EMBL/GenBank/DDBJ whole genome shotgun (WGS) entry which is preliminary data.</text>
</comment>
<gene>
    <name evidence="2" type="ORF">C122C_0820</name>
</gene>
<keyword evidence="1" id="KW-0812">Transmembrane</keyword>
<evidence type="ECO:0000313" key="2">
    <source>
        <dbReference type="EMBL" id="CUW10581.1"/>
    </source>
</evidence>
<dbReference type="EMBL" id="FBSY01000007">
    <property type="protein sequence ID" value="CUW10581.1"/>
    <property type="molecule type" value="Genomic_DNA"/>
</dbReference>
<organism evidence="2 3">
    <name type="scientific">Leuconostoc gasicomitatum</name>
    <dbReference type="NCBI Taxonomy" id="115778"/>
    <lineage>
        <taxon>Bacteria</taxon>
        <taxon>Bacillati</taxon>
        <taxon>Bacillota</taxon>
        <taxon>Bacilli</taxon>
        <taxon>Lactobacillales</taxon>
        <taxon>Lactobacillaceae</taxon>
        <taxon>Leuconostoc</taxon>
        <taxon>Leuconostoc gelidum group</taxon>
    </lineage>
</organism>
<proteinExistence type="predicted"/>
<accession>A0ABM9V3V9</accession>
<evidence type="ECO:0008006" key="4">
    <source>
        <dbReference type="Google" id="ProtNLM"/>
    </source>
</evidence>
<evidence type="ECO:0000313" key="3">
    <source>
        <dbReference type="Proteomes" id="UP000199271"/>
    </source>
</evidence>
<name>A0ABM9V3V9_9LACO</name>
<protein>
    <recommendedName>
        <fullName evidence="4">Prophage pi2 protein 40</fullName>
    </recommendedName>
</protein>
<dbReference type="Proteomes" id="UP000199271">
    <property type="component" value="Unassembled WGS sequence"/>
</dbReference>
<reference evidence="2 3" key="1">
    <citation type="submission" date="2015-12" db="EMBL/GenBank/DDBJ databases">
        <authorList>
            <person name="Andreevskaya M."/>
        </authorList>
    </citation>
    <scope>NUCLEOTIDE SEQUENCE [LARGE SCALE GENOMIC DNA]</scope>
    <source>
        <strain evidence="2 3">C122c</strain>
    </source>
</reference>
<sequence>MEKTINISGNEVRLISSGATPIIYKNAFGRDFFSDLGTFLKLADTSSKAKKGQEMSALLSLFSNGDITIMYNFVWIYAKNADMNLKPLEEWLTGFEEFPMFDFLGDVMDLVMRSVSTKKA</sequence>
<dbReference type="RefSeq" id="WP_089997596.1">
    <property type="nucleotide sequence ID" value="NZ_FBSY01000007.1"/>
</dbReference>
<keyword evidence="1" id="KW-0472">Membrane</keyword>
<evidence type="ECO:0000256" key="1">
    <source>
        <dbReference type="SAM" id="Phobius"/>
    </source>
</evidence>